<dbReference type="HAMAP" id="MF_04110">
    <property type="entry name" value="ENDOLYSIN_T4"/>
    <property type="match status" value="1"/>
</dbReference>
<evidence type="ECO:0000256" key="2">
    <source>
        <dbReference type="ARBA" id="ARBA00022529"/>
    </source>
</evidence>
<dbReference type="GO" id="GO:0042742">
    <property type="term" value="P:defense response to bacterium"/>
    <property type="evidence" value="ECO:0007669"/>
    <property type="project" value="UniProtKB-KW"/>
</dbReference>
<dbReference type="InterPro" id="IPR023347">
    <property type="entry name" value="Lysozyme_dom_sf"/>
</dbReference>
<dbReference type="Pfam" id="PF00959">
    <property type="entry name" value="Phage_lysozyme"/>
    <property type="match status" value="1"/>
</dbReference>
<keyword evidence="6 7" id="KW-0326">Glycosidase</keyword>
<evidence type="ECO:0000256" key="4">
    <source>
        <dbReference type="ARBA" id="ARBA00022801"/>
    </source>
</evidence>
<dbReference type="PANTHER" id="PTHR38107:SF3">
    <property type="entry name" value="LYSOZYME RRRD-RELATED"/>
    <property type="match status" value="1"/>
</dbReference>
<dbReference type="GO" id="GO:0003796">
    <property type="term" value="F:lysozyme activity"/>
    <property type="evidence" value="ECO:0007669"/>
    <property type="project" value="UniProtKB-EC"/>
</dbReference>
<comment type="catalytic activity">
    <reaction evidence="1 7">
        <text>Hydrolysis of (1-&gt;4)-beta-linkages between N-acetylmuramic acid and N-acetyl-D-glucosamine residues in a peptidoglycan and between N-acetyl-D-glucosamine residues in chitodextrins.</text>
        <dbReference type="EC" id="3.2.1.17"/>
    </reaction>
</comment>
<protein>
    <recommendedName>
        <fullName evidence="7">Lysozyme</fullName>
        <ecNumber evidence="7">3.2.1.17</ecNumber>
    </recommendedName>
</protein>
<dbReference type="InterPro" id="IPR034690">
    <property type="entry name" value="Endolysin_T4_type"/>
</dbReference>
<dbReference type="InterPro" id="IPR051018">
    <property type="entry name" value="Bacteriophage_GH24"/>
</dbReference>
<dbReference type="RefSeq" id="WP_057643658.1">
    <property type="nucleotide sequence ID" value="NZ_CABMMF010000007.1"/>
</dbReference>
<evidence type="ECO:0000313" key="8">
    <source>
        <dbReference type="EMBL" id="CFQ96864.1"/>
    </source>
</evidence>
<comment type="caution">
    <text evidence="8">The sequence shown here is derived from an EMBL/GenBank/DDBJ whole genome shotgun (WGS) entry which is preliminary data.</text>
</comment>
<dbReference type="CDD" id="cd00737">
    <property type="entry name" value="lyz_endolysin_autolysin"/>
    <property type="match status" value="1"/>
</dbReference>
<dbReference type="Gene3D" id="1.10.530.40">
    <property type="match status" value="1"/>
</dbReference>
<gene>
    <name evidence="8" type="ORF">ERS008524_01599</name>
</gene>
<dbReference type="GO" id="GO:0016998">
    <property type="term" value="P:cell wall macromolecule catabolic process"/>
    <property type="evidence" value="ECO:0007669"/>
    <property type="project" value="InterPro"/>
</dbReference>
<dbReference type="EMBL" id="CGCB01000007">
    <property type="protein sequence ID" value="CFQ96864.1"/>
    <property type="molecule type" value="Genomic_DNA"/>
</dbReference>
<dbReference type="GO" id="GO:0009253">
    <property type="term" value="P:peptidoglycan catabolic process"/>
    <property type="evidence" value="ECO:0007669"/>
    <property type="project" value="InterPro"/>
</dbReference>
<keyword evidence="2 7" id="KW-0929">Antimicrobial</keyword>
<evidence type="ECO:0000256" key="6">
    <source>
        <dbReference type="ARBA" id="ARBA00023295"/>
    </source>
</evidence>
<dbReference type="PANTHER" id="PTHR38107">
    <property type="match status" value="1"/>
</dbReference>
<reference evidence="8 9" key="1">
    <citation type="submission" date="2015-03" db="EMBL/GenBank/DDBJ databases">
        <authorList>
            <consortium name="Pathogen Informatics"/>
            <person name="Murphy D."/>
        </authorList>
    </citation>
    <scope>NUCLEOTIDE SEQUENCE [LARGE SCALE GENOMIC DNA]</scope>
    <source>
        <strain evidence="8 9">3400/83</strain>
    </source>
</reference>
<name>A0AAI8ZQ37_YERFR</name>
<dbReference type="AlphaFoldDB" id="A0AAI8ZQ37"/>
<dbReference type="InterPro" id="IPR002196">
    <property type="entry name" value="Glyco_hydro_24"/>
</dbReference>
<dbReference type="InterPro" id="IPR023346">
    <property type="entry name" value="Lysozyme-like_dom_sf"/>
</dbReference>
<organism evidence="8 9">
    <name type="scientific">Yersinia frederiksenii</name>
    <dbReference type="NCBI Taxonomy" id="29484"/>
    <lineage>
        <taxon>Bacteria</taxon>
        <taxon>Pseudomonadati</taxon>
        <taxon>Pseudomonadota</taxon>
        <taxon>Gammaproteobacteria</taxon>
        <taxon>Enterobacterales</taxon>
        <taxon>Yersiniaceae</taxon>
        <taxon>Yersinia</taxon>
    </lineage>
</organism>
<sequence>MQISDNGISKLKGEEGERLTGYKDSRGIPTVGVGHTGVVDGKPVAVGMVISKDKSSELLRSDLKWTEEAIATNVKVPLTQNQYDALCSLIFNIGANAFANSTVLKRINAGDYKGAADAFLMWKKAGNDPEILLPRRQRERALFLS</sequence>
<dbReference type="SUPFAM" id="SSF53955">
    <property type="entry name" value="Lysozyme-like"/>
    <property type="match status" value="1"/>
</dbReference>
<keyword evidence="3 7" id="KW-0081">Bacteriolytic enzyme</keyword>
<accession>A0AAI8ZQ37</accession>
<evidence type="ECO:0000256" key="5">
    <source>
        <dbReference type="ARBA" id="ARBA00023200"/>
    </source>
</evidence>
<keyword evidence="5" id="KW-1035">Host cytoplasm</keyword>
<evidence type="ECO:0000256" key="3">
    <source>
        <dbReference type="ARBA" id="ARBA00022638"/>
    </source>
</evidence>
<dbReference type="InterPro" id="IPR033907">
    <property type="entry name" value="Endolysin_autolysin"/>
</dbReference>
<dbReference type="EC" id="3.2.1.17" evidence="7"/>
<evidence type="ECO:0000256" key="7">
    <source>
        <dbReference type="RuleBase" id="RU003788"/>
    </source>
</evidence>
<dbReference type="GO" id="GO:0031640">
    <property type="term" value="P:killing of cells of another organism"/>
    <property type="evidence" value="ECO:0007669"/>
    <property type="project" value="UniProtKB-KW"/>
</dbReference>
<keyword evidence="4 7" id="KW-0378">Hydrolase</keyword>
<proteinExistence type="inferred from homology"/>
<evidence type="ECO:0000313" key="9">
    <source>
        <dbReference type="Proteomes" id="UP000046784"/>
    </source>
</evidence>
<evidence type="ECO:0000256" key="1">
    <source>
        <dbReference type="ARBA" id="ARBA00000632"/>
    </source>
</evidence>
<comment type="similarity">
    <text evidence="7">Belongs to the glycosyl hydrolase 24 family.</text>
</comment>
<dbReference type="Proteomes" id="UP000046784">
    <property type="component" value="Unassembled WGS sequence"/>
</dbReference>